<dbReference type="PANTHER" id="PTHR34223:SF51">
    <property type="entry name" value="OS06G0556300 PROTEIN"/>
    <property type="match status" value="1"/>
</dbReference>
<dbReference type="PROSITE" id="PS50181">
    <property type="entry name" value="FBOX"/>
    <property type="match status" value="1"/>
</dbReference>
<dbReference type="SMART" id="SM00256">
    <property type="entry name" value="FBOX"/>
    <property type="match status" value="1"/>
</dbReference>
<dbReference type="InterPro" id="IPR053781">
    <property type="entry name" value="F-box_AtFBL13-like"/>
</dbReference>
<dbReference type="InterPro" id="IPR053197">
    <property type="entry name" value="F-box_SCFL_complex_component"/>
</dbReference>
<dbReference type="Gene3D" id="1.20.1280.50">
    <property type="match status" value="1"/>
</dbReference>
<organism evidence="2 3">
    <name type="scientific">Cardamine amara subsp. amara</name>
    <dbReference type="NCBI Taxonomy" id="228776"/>
    <lineage>
        <taxon>Eukaryota</taxon>
        <taxon>Viridiplantae</taxon>
        <taxon>Streptophyta</taxon>
        <taxon>Embryophyta</taxon>
        <taxon>Tracheophyta</taxon>
        <taxon>Spermatophyta</taxon>
        <taxon>Magnoliopsida</taxon>
        <taxon>eudicotyledons</taxon>
        <taxon>Gunneridae</taxon>
        <taxon>Pentapetalae</taxon>
        <taxon>rosids</taxon>
        <taxon>malvids</taxon>
        <taxon>Brassicales</taxon>
        <taxon>Brassicaceae</taxon>
        <taxon>Cardamineae</taxon>
        <taxon>Cardamine</taxon>
    </lineage>
</organism>
<proteinExistence type="predicted"/>
<dbReference type="Proteomes" id="UP001558713">
    <property type="component" value="Unassembled WGS sequence"/>
</dbReference>
<reference evidence="2 3" key="1">
    <citation type="submission" date="2024-04" db="EMBL/GenBank/DDBJ databases">
        <title>Genome assembly C_amara_ONT_v2.</title>
        <authorList>
            <person name="Yant L."/>
            <person name="Moore C."/>
            <person name="Slenker M."/>
        </authorList>
    </citation>
    <scope>NUCLEOTIDE SEQUENCE [LARGE SCALE GENOMIC DNA]</scope>
    <source>
        <tissue evidence="2">Leaf</tissue>
    </source>
</reference>
<name>A0ABD1A020_CARAN</name>
<dbReference type="InterPro" id="IPR036047">
    <property type="entry name" value="F-box-like_dom_sf"/>
</dbReference>
<dbReference type="CDD" id="cd22160">
    <property type="entry name" value="F-box_AtFBL13-like"/>
    <property type="match status" value="1"/>
</dbReference>
<accession>A0ABD1A020</accession>
<gene>
    <name evidence="2" type="ORF">V5N11_017070</name>
</gene>
<dbReference type="SUPFAM" id="SSF81383">
    <property type="entry name" value="F-box domain"/>
    <property type="match status" value="1"/>
</dbReference>
<evidence type="ECO:0000313" key="2">
    <source>
        <dbReference type="EMBL" id="KAL1200182.1"/>
    </source>
</evidence>
<feature type="domain" description="F-box" evidence="1">
    <location>
        <begin position="67"/>
        <end position="103"/>
    </location>
</feature>
<comment type="caution">
    <text evidence="2">The sequence shown here is derived from an EMBL/GenBank/DDBJ whole genome shotgun (WGS) entry which is preliminary data.</text>
</comment>
<dbReference type="AlphaFoldDB" id="A0ABD1A020"/>
<evidence type="ECO:0000313" key="3">
    <source>
        <dbReference type="Proteomes" id="UP001558713"/>
    </source>
</evidence>
<dbReference type="PANTHER" id="PTHR34223">
    <property type="entry name" value="OS11G0201299 PROTEIN"/>
    <property type="match status" value="1"/>
</dbReference>
<dbReference type="InterPro" id="IPR001810">
    <property type="entry name" value="F-box_dom"/>
</dbReference>
<dbReference type="Pfam" id="PF00646">
    <property type="entry name" value="F-box"/>
    <property type="match status" value="1"/>
</dbReference>
<keyword evidence="3" id="KW-1185">Reference proteome</keyword>
<protein>
    <submittedName>
        <fullName evidence="2">F-box/LRR-repeat protein</fullName>
    </submittedName>
</protein>
<sequence length="249" mass="28759">MANRRERRNRRQRRRNLRNRKIQRQGIMDGADFINSIPDEIRPGIIDSADFINSIPDEIQPGIMDGADFINSMPDEILHHILSFMPTESAMKTCVLSKRWRHVWCESPSLDIDCDCKYKARNIKQNLISYTAPKITSFKFRIDLENSAAEIDSWLEFAISRNVQNLSVKILARMIYGVNLTDGKTYNFPDFFYRSSSLKQLSVLHENDIMKPRCTCILEIPKEVVICDAVNLEINPCIIFSLALQSSRA</sequence>
<evidence type="ECO:0000259" key="1">
    <source>
        <dbReference type="PROSITE" id="PS50181"/>
    </source>
</evidence>
<dbReference type="EMBL" id="JBANAX010000630">
    <property type="protein sequence ID" value="KAL1200182.1"/>
    <property type="molecule type" value="Genomic_DNA"/>
</dbReference>